<keyword evidence="3" id="KW-0408">Iron</keyword>
<evidence type="ECO:0000313" key="7">
    <source>
        <dbReference type="Proteomes" id="UP000001299"/>
    </source>
</evidence>
<dbReference type="STRING" id="515622.bpr_I2638"/>
<keyword evidence="7" id="KW-1185">Reference proteome</keyword>
<protein>
    <submittedName>
        <fullName evidence="6">Radical SAM domain-containing protein</fullName>
    </submittedName>
</protein>
<dbReference type="Gene3D" id="3.20.20.70">
    <property type="entry name" value="Aldolase class I"/>
    <property type="match status" value="1"/>
</dbReference>
<dbReference type="InterPro" id="IPR058240">
    <property type="entry name" value="rSAM_sf"/>
</dbReference>
<dbReference type="SFLD" id="SFLDS00029">
    <property type="entry name" value="Radical_SAM"/>
    <property type="match status" value="1"/>
</dbReference>
<dbReference type="InterPro" id="IPR013785">
    <property type="entry name" value="Aldolase_TIM"/>
</dbReference>
<evidence type="ECO:0000313" key="6">
    <source>
        <dbReference type="EMBL" id="ADL35371.1"/>
    </source>
</evidence>
<evidence type="ECO:0000256" key="2">
    <source>
        <dbReference type="ARBA" id="ARBA00022723"/>
    </source>
</evidence>
<dbReference type="InterPro" id="IPR007197">
    <property type="entry name" value="rSAM"/>
</dbReference>
<sequence length="361" mass="40125">MTQDFNIQEYMTKGVERVVADAIRATLKNPKESAFMAKFAVASKAASKKRAAKEENGEHVPPFLIASITSACNLHCAGCYSRCNSATEDSEPVNQLTDDEWKNIFDEADDLGVSFILLAGGEPLLRKGVIEAAAKKPSILFPIFTNGTYMTEKYFEDFDKNRNLVPIMSIEGEKEATDHRRGEGVYDKLISNMDELKKRGIIFGASVTVTTENIKEVSSESFISMLSEKGCKAIIFVEFVPVDEGSEHLAPDDEDREYLKGEIMRLRKEHEEMVFVSFPGDEKTSGGCIAAGRGFFHINSHGGAEPCPFSPYSDINVRDTSLREAMKSKLFLDLQAGDVLMDDHKGGCVLYEKRKQVEELL</sequence>
<keyword evidence="4" id="KW-0411">Iron-sulfur</keyword>
<keyword evidence="1" id="KW-0949">S-adenosyl-L-methionine</keyword>
<dbReference type="PROSITE" id="PS51918">
    <property type="entry name" value="RADICAL_SAM"/>
    <property type="match status" value="1"/>
</dbReference>
<gene>
    <name evidence="6" type="ordered locus">bpr_I2638</name>
</gene>
<name>E0RYB3_BUTPB</name>
<dbReference type="GO" id="GO:0051536">
    <property type="term" value="F:iron-sulfur cluster binding"/>
    <property type="evidence" value="ECO:0007669"/>
    <property type="project" value="UniProtKB-KW"/>
</dbReference>
<evidence type="ECO:0000256" key="4">
    <source>
        <dbReference type="ARBA" id="ARBA00023014"/>
    </source>
</evidence>
<dbReference type="CDD" id="cd21128">
    <property type="entry name" value="SPASM_rSAM"/>
    <property type="match status" value="1"/>
</dbReference>
<keyword evidence="2" id="KW-0479">Metal-binding</keyword>
<organism evidence="6 7">
    <name type="scientific">Butyrivibrio proteoclasticus (strain ATCC 51982 / DSM 14932 / B316)</name>
    <name type="common">Clostridium proteoclasticum</name>
    <dbReference type="NCBI Taxonomy" id="515622"/>
    <lineage>
        <taxon>Bacteria</taxon>
        <taxon>Bacillati</taxon>
        <taxon>Bacillota</taxon>
        <taxon>Clostridia</taxon>
        <taxon>Lachnospirales</taxon>
        <taxon>Lachnospiraceae</taxon>
        <taxon>Butyrivibrio</taxon>
    </lineage>
</organism>
<dbReference type="GO" id="GO:0003824">
    <property type="term" value="F:catalytic activity"/>
    <property type="evidence" value="ECO:0007669"/>
    <property type="project" value="InterPro"/>
</dbReference>
<dbReference type="AlphaFoldDB" id="E0RYB3"/>
<reference evidence="6 7" key="1">
    <citation type="journal article" date="2010" name="PLoS ONE">
        <title>The glycobiome of the rumen bacterium Butyrivibrio proteoclasticus B316(T) highlights adaptation to a polysaccharide-rich environment.</title>
        <authorList>
            <person name="Kelly W.J."/>
            <person name="Leahy S.C."/>
            <person name="Altermann E."/>
            <person name="Yeoman C.J."/>
            <person name="Dunne J.C."/>
            <person name="Kong Z."/>
            <person name="Pacheco D.M."/>
            <person name="Li D."/>
            <person name="Noel S.J."/>
            <person name="Moon C.D."/>
            <person name="Cookson A.L."/>
            <person name="Attwood G.T."/>
        </authorList>
    </citation>
    <scope>NUCLEOTIDE SEQUENCE [LARGE SCALE GENOMIC DNA]</scope>
    <source>
        <strain evidence="7">ATCC 51982 / DSM 14932 / B316</strain>
    </source>
</reference>
<dbReference type="RefSeq" id="WP_013282024.1">
    <property type="nucleotide sequence ID" value="NC_014387.1"/>
</dbReference>
<dbReference type="GO" id="GO:0046872">
    <property type="term" value="F:metal ion binding"/>
    <property type="evidence" value="ECO:0007669"/>
    <property type="project" value="UniProtKB-KW"/>
</dbReference>
<accession>E0RYB3</accession>
<dbReference type="PANTHER" id="PTHR43524:SF1">
    <property type="entry name" value="RADICAL SAM SUPERFAMILY PROTEIN"/>
    <property type="match status" value="1"/>
</dbReference>
<dbReference type="EMBL" id="CP001810">
    <property type="protein sequence ID" value="ADL35371.1"/>
    <property type="molecule type" value="Genomic_DNA"/>
</dbReference>
<evidence type="ECO:0000256" key="1">
    <source>
        <dbReference type="ARBA" id="ARBA00022691"/>
    </source>
</evidence>
<evidence type="ECO:0000259" key="5">
    <source>
        <dbReference type="PROSITE" id="PS51918"/>
    </source>
</evidence>
<proteinExistence type="predicted"/>
<dbReference type="Proteomes" id="UP000001299">
    <property type="component" value="Chromosome 1"/>
</dbReference>
<dbReference type="Pfam" id="PF04055">
    <property type="entry name" value="Radical_SAM"/>
    <property type="match status" value="1"/>
</dbReference>
<dbReference type="eggNOG" id="COG0535">
    <property type="taxonomic scope" value="Bacteria"/>
</dbReference>
<dbReference type="PANTHER" id="PTHR43524">
    <property type="entry name" value="RADICAL SAM SUPERFAMILY PROTEIN"/>
    <property type="match status" value="1"/>
</dbReference>
<feature type="domain" description="Radical SAM core" evidence="5">
    <location>
        <begin position="58"/>
        <end position="279"/>
    </location>
</feature>
<dbReference type="KEGG" id="bpb:bpr_I2638"/>
<dbReference type="SUPFAM" id="SSF102114">
    <property type="entry name" value="Radical SAM enzymes"/>
    <property type="match status" value="1"/>
</dbReference>
<dbReference type="HOGENOM" id="CLU_044700_0_0_9"/>
<dbReference type="SFLD" id="SFLDG01067">
    <property type="entry name" value="SPASM/twitch_domain_containing"/>
    <property type="match status" value="1"/>
</dbReference>
<evidence type="ECO:0000256" key="3">
    <source>
        <dbReference type="ARBA" id="ARBA00023004"/>
    </source>
</evidence>
<dbReference type="CDD" id="cd01335">
    <property type="entry name" value="Radical_SAM"/>
    <property type="match status" value="1"/>
</dbReference>